<dbReference type="GO" id="GO:0016477">
    <property type="term" value="P:cell migration"/>
    <property type="evidence" value="ECO:0007669"/>
    <property type="project" value="TreeGrafter"/>
</dbReference>
<dbReference type="AlphaFoldDB" id="A0A4W5P988"/>
<dbReference type="PROSITE" id="PS00915">
    <property type="entry name" value="PI3_4_KINASE_1"/>
    <property type="match status" value="1"/>
</dbReference>
<dbReference type="InterPro" id="IPR029071">
    <property type="entry name" value="Ubiquitin-like_domsf"/>
</dbReference>
<reference evidence="19" key="2">
    <citation type="submission" date="2025-08" db="UniProtKB">
        <authorList>
            <consortium name="Ensembl"/>
        </authorList>
    </citation>
    <scope>IDENTIFICATION</scope>
</reference>
<dbReference type="GO" id="GO:0048015">
    <property type="term" value="P:phosphatidylinositol-mediated signaling"/>
    <property type="evidence" value="ECO:0007669"/>
    <property type="project" value="TreeGrafter"/>
</dbReference>
<comment type="similarity">
    <text evidence="4">Belongs to the PI3/PI4-kinase family. Type III PI4K subfamily.</text>
</comment>
<keyword evidence="7" id="KW-0597">Phosphoprotein</keyword>
<comment type="pathway">
    <text evidence="3">Lipid metabolism.</text>
</comment>
<dbReference type="EC" id="2.7.1.153" evidence="5"/>
<evidence type="ECO:0000256" key="13">
    <source>
        <dbReference type="ARBA" id="ARBA00023981"/>
    </source>
</evidence>
<dbReference type="Pfam" id="PF00613">
    <property type="entry name" value="PI3Ka"/>
    <property type="match status" value="1"/>
</dbReference>
<evidence type="ECO:0000256" key="2">
    <source>
        <dbReference type="ARBA" id="ARBA00004805"/>
    </source>
</evidence>
<evidence type="ECO:0000256" key="4">
    <source>
        <dbReference type="ARBA" id="ARBA00006209"/>
    </source>
</evidence>
<dbReference type="SUPFAM" id="SSF56112">
    <property type="entry name" value="Protein kinase-like (PK-like)"/>
    <property type="match status" value="1"/>
</dbReference>
<dbReference type="InterPro" id="IPR001263">
    <property type="entry name" value="PI3K_accessory_dom"/>
</dbReference>
<keyword evidence="11" id="KW-0067">ATP-binding</keyword>
<dbReference type="Gene3D" id="1.25.40.70">
    <property type="entry name" value="Phosphatidylinositol 3-kinase, accessory domain (PIK)"/>
    <property type="match status" value="1"/>
</dbReference>
<comment type="catalytic activity">
    <reaction evidence="14">
        <text>1-octadecanoyl-2-(5Z,8Z,11Z,14Z)-eicosatetraenoyl-sn-glycero-3-phospho-1D-myo-inositol 4,5-bisphosphate + ATP = 1-octadecanoyl-2-(5Z,8Z,11Z,14Z-eicosatetraenoyl)-sn-glycero-3-phospho-(1D-myo-inositol 3,4,5-triphosphate) + ADP + H(+)</text>
        <dbReference type="Rhea" id="RHEA:43396"/>
        <dbReference type="ChEBI" id="CHEBI:15378"/>
        <dbReference type="ChEBI" id="CHEBI:30616"/>
        <dbReference type="ChEBI" id="CHEBI:77137"/>
        <dbReference type="ChEBI" id="CHEBI:83243"/>
        <dbReference type="ChEBI" id="CHEBI:456216"/>
    </reaction>
    <physiologicalReaction direction="left-to-right" evidence="14">
        <dbReference type="Rhea" id="RHEA:43397"/>
    </physiologicalReaction>
</comment>
<dbReference type="InterPro" id="IPR003113">
    <property type="entry name" value="PI3K_ABD"/>
</dbReference>
<dbReference type="InterPro" id="IPR018936">
    <property type="entry name" value="PI3/4_kinase_CS"/>
</dbReference>
<evidence type="ECO:0000259" key="15">
    <source>
        <dbReference type="PROSITE" id="PS50290"/>
    </source>
</evidence>
<comment type="pathway">
    <text evidence="2">Phospholipid metabolism; phosphatidylinositol phosphate biosynthesis.</text>
</comment>
<dbReference type="Gene3D" id="2.60.40.150">
    <property type="entry name" value="C2 domain"/>
    <property type="match status" value="1"/>
</dbReference>
<organism evidence="19 20">
    <name type="scientific">Hucho hucho</name>
    <name type="common">huchen</name>
    <dbReference type="NCBI Taxonomy" id="62062"/>
    <lineage>
        <taxon>Eukaryota</taxon>
        <taxon>Metazoa</taxon>
        <taxon>Chordata</taxon>
        <taxon>Craniata</taxon>
        <taxon>Vertebrata</taxon>
        <taxon>Euteleostomi</taxon>
        <taxon>Actinopterygii</taxon>
        <taxon>Neopterygii</taxon>
        <taxon>Teleostei</taxon>
        <taxon>Protacanthopterygii</taxon>
        <taxon>Salmoniformes</taxon>
        <taxon>Salmonidae</taxon>
        <taxon>Salmoninae</taxon>
        <taxon>Hucho</taxon>
    </lineage>
</organism>
<dbReference type="InterPro" id="IPR015433">
    <property type="entry name" value="PI3/4_kinase"/>
</dbReference>
<comment type="catalytic activity">
    <reaction evidence="13">
        <text>a 1,2-diacyl-sn-glycero-3-phospho-(1D-myo-inositol-4,5-bisphosphate) + ATP = a 1,2-diacyl-sn-glycero-3-phospho-(1D-myo-inositol-3,4,5-trisphosphate) + ADP + H(+)</text>
        <dbReference type="Rhea" id="RHEA:21292"/>
        <dbReference type="ChEBI" id="CHEBI:15378"/>
        <dbReference type="ChEBI" id="CHEBI:30616"/>
        <dbReference type="ChEBI" id="CHEBI:57836"/>
        <dbReference type="ChEBI" id="CHEBI:58456"/>
        <dbReference type="ChEBI" id="CHEBI:456216"/>
        <dbReference type="EC" id="2.7.1.153"/>
    </reaction>
    <physiologicalReaction direction="left-to-right" evidence="13">
        <dbReference type="Rhea" id="RHEA:21293"/>
    </physiologicalReaction>
</comment>
<dbReference type="GO" id="GO:0016303">
    <property type="term" value="F:1-phosphatidylinositol-3-kinase activity"/>
    <property type="evidence" value="ECO:0007669"/>
    <property type="project" value="TreeGrafter"/>
</dbReference>
<evidence type="ECO:0000256" key="1">
    <source>
        <dbReference type="ARBA" id="ARBA00004496"/>
    </source>
</evidence>
<keyword evidence="8" id="KW-0808">Transferase</keyword>
<evidence type="ECO:0000256" key="12">
    <source>
        <dbReference type="ARBA" id="ARBA00023098"/>
    </source>
</evidence>
<evidence type="ECO:0000256" key="5">
    <source>
        <dbReference type="ARBA" id="ARBA00012010"/>
    </source>
</evidence>
<keyword evidence="10" id="KW-0418">Kinase</keyword>
<dbReference type="FunFam" id="3.30.1010.10:FF:000005">
    <property type="entry name" value="Phosphatidylinositol 4,5-bisphosphate 3-kinase catalytic subunit beta"/>
    <property type="match status" value="1"/>
</dbReference>
<dbReference type="PROSITE" id="PS51544">
    <property type="entry name" value="PI3K_ABD"/>
    <property type="match status" value="1"/>
</dbReference>
<reference evidence="20" key="1">
    <citation type="submission" date="2018-06" db="EMBL/GenBank/DDBJ databases">
        <title>Genome assembly of Danube salmon.</title>
        <authorList>
            <person name="Macqueen D.J."/>
            <person name="Gundappa M.K."/>
        </authorList>
    </citation>
    <scope>NUCLEOTIDE SEQUENCE [LARGE SCALE GENOMIC DNA]</scope>
</reference>
<evidence type="ECO:0000256" key="6">
    <source>
        <dbReference type="ARBA" id="ARBA00022490"/>
    </source>
</evidence>
<dbReference type="Gene3D" id="3.10.20.770">
    <property type="match status" value="1"/>
</dbReference>
<dbReference type="InterPro" id="IPR000403">
    <property type="entry name" value="PI3/4_kinase_cat_dom"/>
</dbReference>
<dbReference type="PANTHER" id="PTHR10048">
    <property type="entry name" value="PHOSPHATIDYLINOSITOL KINASE"/>
    <property type="match status" value="1"/>
</dbReference>
<dbReference type="GO" id="GO:0035005">
    <property type="term" value="F:1-phosphatidylinositol-4-phosphate 3-kinase activity"/>
    <property type="evidence" value="ECO:0007669"/>
    <property type="project" value="TreeGrafter"/>
</dbReference>
<protein>
    <recommendedName>
        <fullName evidence="5">phosphatidylinositol-4,5-bisphosphate 3-kinase</fullName>
        <ecNumber evidence="5">2.7.1.153</ecNumber>
    </recommendedName>
</protein>
<evidence type="ECO:0000256" key="11">
    <source>
        <dbReference type="ARBA" id="ARBA00022840"/>
    </source>
</evidence>
<dbReference type="InterPro" id="IPR011009">
    <property type="entry name" value="Kinase-like_dom_sf"/>
</dbReference>
<feature type="domain" description="PI3K-ABD" evidence="16">
    <location>
        <begin position="1"/>
        <end position="69"/>
    </location>
</feature>
<evidence type="ECO:0000259" key="16">
    <source>
        <dbReference type="PROSITE" id="PS51544"/>
    </source>
</evidence>
<dbReference type="GO" id="GO:0043491">
    <property type="term" value="P:phosphatidylinositol 3-kinase/protein kinase B signal transduction"/>
    <property type="evidence" value="ECO:0007669"/>
    <property type="project" value="TreeGrafter"/>
</dbReference>
<keyword evidence="6" id="KW-0963">Cytoplasm</keyword>
<evidence type="ECO:0000256" key="8">
    <source>
        <dbReference type="ARBA" id="ARBA00022679"/>
    </source>
</evidence>
<proteinExistence type="inferred from homology"/>
<evidence type="ECO:0000256" key="14">
    <source>
        <dbReference type="ARBA" id="ARBA00051347"/>
    </source>
</evidence>
<accession>A0A4W5P988</accession>
<dbReference type="PANTHER" id="PTHR10048:SF33">
    <property type="entry name" value="PHOSPHATIDYLINOSITOL 4,5-BISPHOSPHATE 3-KINASE CATALYTIC SUBUNIT BETA ISOFORM"/>
    <property type="match status" value="1"/>
</dbReference>
<sequence length="902" mass="103227">YLSSLFFYFYHYLTRQAQSYPLFPSLGEMEGHMFECVNQAAVHEELEDETRRLCDVRPFCPMLKLVTRSCGRAERLLDSKIGVLIGKGLHELDALQDQEVKDFRSKMFRISEEKMQRVQLMTWSEWLQACFSPQLEPGGGAPTTTDGVNNKQAEASLKVTMHFDQSQVTTVSVHTVTEHCSLSQSPYYGEPLVVVVVPPQVQVRAGLFHGTELLCKPAVSSESSGRSEHVWNRTLEFDITVSDLPRMARLCFAVYAVMDKVKKQKSTKNHYPIAWVNTMVFDYKGQLKTGDIILHSWSSFPDELEEMLNPIGTIQTNPYTENATALHIHLPDYNPHPILFPPFDKRYDETSSHDDRGKKFHIELKEIMERDPLSQLCENEKDLIWTLRYDCMENFPQSLPKLLLSVKWSKHEDMAQLQALLQIWPKLSPRDALELLDFNYPDQYVREYAVGCLRDMSDEELSQYLLQLVQVLRYEPYYDCALTRFLLNRAQCNRNIGHFLFWHLRSEMHMPAVSVQFSLILEAYCRGSIPHIEVLKKQVEALSKLKSVNELIKLGTIKNARSKTKEAMLTKEAMMTCLRQSGYTETLSDLHSPLNPSVLLSGINVEKCRYMDSKMKPLWIVYNNKLLGGDTLGIIFKNGDDLRQDMLTLQILRLMDLLWKEANLDLRIVPYGCLATGDRSGLIEVVSSADTIANIQLTSSNVAAAAAFNKDALLNWLKEKNSGDALEKAIEEFTLSCAGYCVATYVLGIGDRHSDNIMVRSTGQLFHIDFGHILGNFKSKFGIKRERVPFILTHDFIHVIQQGKTGNTEKFGSFRNYCEQAYLILRRNGNLFITLFALMLTAGLPELTSVKDIQYLKDSLALGKTDDEALKQFRQKFDEALRESWTTKVNWMAHNVVKDNRS</sequence>
<dbReference type="Pfam" id="PF02192">
    <property type="entry name" value="PI3K_p85B"/>
    <property type="match status" value="1"/>
</dbReference>
<dbReference type="InterPro" id="IPR042236">
    <property type="entry name" value="PI3K_accessory_sf"/>
</dbReference>
<reference evidence="19" key="3">
    <citation type="submission" date="2025-09" db="UniProtKB">
        <authorList>
            <consortium name="Ensembl"/>
        </authorList>
    </citation>
    <scope>IDENTIFICATION</scope>
</reference>
<evidence type="ECO:0000259" key="18">
    <source>
        <dbReference type="PROSITE" id="PS51547"/>
    </source>
</evidence>
<evidence type="ECO:0000313" key="20">
    <source>
        <dbReference type="Proteomes" id="UP000314982"/>
    </source>
</evidence>
<dbReference type="InterPro" id="IPR002420">
    <property type="entry name" value="PI3K-type_C2_dom"/>
</dbReference>
<dbReference type="SMART" id="SM00142">
    <property type="entry name" value="PI3K_C2"/>
    <property type="match status" value="1"/>
</dbReference>
<dbReference type="Pfam" id="PF00792">
    <property type="entry name" value="PI3K_C2"/>
    <property type="match status" value="1"/>
</dbReference>
<dbReference type="SUPFAM" id="SSF48371">
    <property type="entry name" value="ARM repeat"/>
    <property type="match status" value="1"/>
</dbReference>
<name>A0A4W5P988_9TELE</name>
<dbReference type="CDD" id="cd00872">
    <property type="entry name" value="PI3Ka_I"/>
    <property type="match status" value="1"/>
</dbReference>
<dbReference type="SMART" id="SM00146">
    <property type="entry name" value="PI3Kc"/>
    <property type="match status" value="1"/>
</dbReference>
<feature type="domain" description="PI3K/PI4K catalytic" evidence="15">
    <location>
        <begin position="604"/>
        <end position="885"/>
    </location>
</feature>
<dbReference type="Pfam" id="PF00454">
    <property type="entry name" value="PI3_PI4_kinase"/>
    <property type="match status" value="1"/>
</dbReference>
<dbReference type="SMART" id="SM00143">
    <property type="entry name" value="PI3K_p85B"/>
    <property type="match status" value="1"/>
</dbReference>
<dbReference type="GO" id="GO:0005942">
    <property type="term" value="C:phosphatidylinositol 3-kinase complex"/>
    <property type="evidence" value="ECO:0007669"/>
    <property type="project" value="TreeGrafter"/>
</dbReference>
<dbReference type="SUPFAM" id="SSF54236">
    <property type="entry name" value="Ubiquitin-like"/>
    <property type="match status" value="1"/>
</dbReference>
<evidence type="ECO:0000256" key="7">
    <source>
        <dbReference type="ARBA" id="ARBA00022553"/>
    </source>
</evidence>
<dbReference type="Gene3D" id="1.10.1070.11">
    <property type="entry name" value="Phosphatidylinositol 3-/4-kinase, catalytic domain"/>
    <property type="match status" value="1"/>
</dbReference>
<feature type="domain" description="PIK helical" evidence="17">
    <location>
        <begin position="350"/>
        <end position="527"/>
    </location>
</feature>
<dbReference type="Gene3D" id="3.30.1010.10">
    <property type="entry name" value="Phosphatidylinositol 3-kinase Catalytic Subunit, Chain A, domain 4"/>
    <property type="match status" value="1"/>
</dbReference>
<dbReference type="CDD" id="cd08693">
    <property type="entry name" value="C2_PI3K_class_I_beta_delta"/>
    <property type="match status" value="1"/>
</dbReference>
<dbReference type="SUPFAM" id="SSF49562">
    <property type="entry name" value="C2 domain (Calcium/lipid-binding domain, CaLB)"/>
    <property type="match status" value="1"/>
</dbReference>
<keyword evidence="12" id="KW-0443">Lipid metabolism</keyword>
<evidence type="ECO:0000256" key="10">
    <source>
        <dbReference type="ARBA" id="ARBA00022777"/>
    </source>
</evidence>
<evidence type="ECO:0000259" key="17">
    <source>
        <dbReference type="PROSITE" id="PS51545"/>
    </source>
</evidence>
<dbReference type="InterPro" id="IPR035892">
    <property type="entry name" value="C2_domain_sf"/>
</dbReference>
<dbReference type="InterPro" id="IPR036940">
    <property type="entry name" value="PI3/4_kinase_cat_sf"/>
</dbReference>
<dbReference type="Proteomes" id="UP000314982">
    <property type="component" value="Unassembled WGS sequence"/>
</dbReference>
<dbReference type="GeneTree" id="ENSGT00940000157522"/>
<keyword evidence="9" id="KW-0547">Nucleotide-binding</keyword>
<keyword evidence="20" id="KW-1185">Reference proteome</keyword>
<evidence type="ECO:0000256" key="3">
    <source>
        <dbReference type="ARBA" id="ARBA00005189"/>
    </source>
</evidence>
<dbReference type="FunFam" id="2.60.40.150:FF:000046">
    <property type="entry name" value="Phosphatidylinositol 4,5-bisphosphate 3-kinase catalytic subunit"/>
    <property type="match status" value="1"/>
</dbReference>
<comment type="subcellular location">
    <subcellularLocation>
        <location evidence="1">Cytoplasm</location>
    </subcellularLocation>
</comment>
<dbReference type="SMART" id="SM00145">
    <property type="entry name" value="PI3Ka"/>
    <property type="match status" value="1"/>
</dbReference>
<evidence type="ECO:0000256" key="9">
    <source>
        <dbReference type="ARBA" id="ARBA00022741"/>
    </source>
</evidence>
<feature type="domain" description="C2 PI3K-type" evidence="18">
    <location>
        <begin position="176"/>
        <end position="331"/>
    </location>
</feature>
<dbReference type="PROSITE" id="PS51545">
    <property type="entry name" value="PIK_HELICAL"/>
    <property type="match status" value="1"/>
</dbReference>
<dbReference type="Ensembl" id="ENSHHUT00000061981.1">
    <property type="protein sequence ID" value="ENSHHUP00000059932.1"/>
    <property type="gene ID" value="ENSHHUG00000034329.1"/>
</dbReference>
<dbReference type="GO" id="GO:0005524">
    <property type="term" value="F:ATP binding"/>
    <property type="evidence" value="ECO:0007669"/>
    <property type="project" value="UniProtKB-KW"/>
</dbReference>
<evidence type="ECO:0000313" key="19">
    <source>
        <dbReference type="Ensembl" id="ENSHHUP00000059932.1"/>
    </source>
</evidence>
<dbReference type="PROSITE" id="PS00916">
    <property type="entry name" value="PI3_4_KINASE_2"/>
    <property type="match status" value="1"/>
</dbReference>
<dbReference type="PROSITE" id="PS51547">
    <property type="entry name" value="C2_PI3K"/>
    <property type="match status" value="1"/>
</dbReference>
<dbReference type="FunFam" id="1.10.1070.11:FF:000001">
    <property type="entry name" value="Phosphatidylinositol 4,5-bisphosphate 3-kinase catalytic subunit"/>
    <property type="match status" value="1"/>
</dbReference>
<dbReference type="PROSITE" id="PS50290">
    <property type="entry name" value="PI3_4_KINASE_3"/>
    <property type="match status" value="1"/>
</dbReference>
<dbReference type="GO" id="GO:0005886">
    <property type="term" value="C:plasma membrane"/>
    <property type="evidence" value="ECO:0007669"/>
    <property type="project" value="TreeGrafter"/>
</dbReference>
<dbReference type="InterPro" id="IPR016024">
    <property type="entry name" value="ARM-type_fold"/>
</dbReference>
<dbReference type="GO" id="GO:0046934">
    <property type="term" value="F:1-phosphatidylinositol-4,5-bisphosphate 3-kinase activity"/>
    <property type="evidence" value="ECO:0007669"/>
    <property type="project" value="UniProtKB-EC"/>
</dbReference>
<dbReference type="GO" id="GO:0005829">
    <property type="term" value="C:cytosol"/>
    <property type="evidence" value="ECO:0007669"/>
    <property type="project" value="UniProtKB-ARBA"/>
</dbReference>